<feature type="domain" description="Pseudouridine synthase RsuA/RluA-like" evidence="5">
    <location>
        <begin position="86"/>
        <end position="233"/>
    </location>
</feature>
<sequence>MELVFVVSREMDGMCLRDFLRNQGVSATLIKAVKYKTNGFWMDGKPVRTCDAVIVGQRVRFSLPPEQDTTVEAEDIPCTIVYESDHVMVLEKPAGMAVHPTLNYTNGTLANAYMGLLEKRGEKGVFRPVNRLDKDTSGLVLCAKNAYAAPILAASAKKIYRAILGGVLPSPQGVIEAPIARAEDSIILRRVHPDGKPSRTEYQQEAVTQQELSLVAAKPVTGRTHQLRVHFAHMGCPLEGDELYGGKRDRIHRHALHCSEMWFTEPATGQTVWLTSSLPPDMQALLDE</sequence>
<dbReference type="NCBIfam" id="TIGR00005">
    <property type="entry name" value="rluA_subfam"/>
    <property type="match status" value="1"/>
</dbReference>
<name>A0A948T2F2_9FIRM</name>
<dbReference type="CDD" id="cd02869">
    <property type="entry name" value="PseudoU_synth_RluA_like"/>
    <property type="match status" value="1"/>
</dbReference>
<dbReference type="AlphaFoldDB" id="A0A948T2F2"/>
<dbReference type="EMBL" id="JAHLFP010000020">
    <property type="protein sequence ID" value="MBU3805834.1"/>
    <property type="molecule type" value="Genomic_DNA"/>
</dbReference>
<dbReference type="InterPro" id="IPR006225">
    <property type="entry name" value="PsdUridine_synth_RluC/D"/>
</dbReference>
<dbReference type="PROSITE" id="PS01129">
    <property type="entry name" value="PSI_RLU"/>
    <property type="match status" value="1"/>
</dbReference>
<dbReference type="GO" id="GO:0009982">
    <property type="term" value="F:pseudouridine synthase activity"/>
    <property type="evidence" value="ECO:0007669"/>
    <property type="project" value="InterPro"/>
</dbReference>
<dbReference type="InterPro" id="IPR020103">
    <property type="entry name" value="PsdUridine_synth_cat_dom_sf"/>
</dbReference>
<gene>
    <name evidence="6" type="ORF">H9882_02955</name>
</gene>
<comment type="caution">
    <text evidence="6">The sequence shown here is derived from an EMBL/GenBank/DDBJ whole genome shotgun (WGS) entry which is preliminary data.</text>
</comment>
<keyword evidence="4" id="KW-0413">Isomerase</keyword>
<organism evidence="6 7">
    <name type="scientific">Candidatus Allofournierella pullistercoris</name>
    <dbReference type="NCBI Taxonomy" id="2838597"/>
    <lineage>
        <taxon>Bacteria</taxon>
        <taxon>Bacillati</taxon>
        <taxon>Bacillota</taxon>
        <taxon>Clostridia</taxon>
        <taxon>Eubacteriales</taxon>
        <taxon>Oscillospiraceae</taxon>
        <taxon>Allofournierella</taxon>
    </lineage>
</organism>
<comment type="function">
    <text evidence="4">Responsible for synthesis of pseudouridine from uracil.</text>
</comment>
<evidence type="ECO:0000313" key="6">
    <source>
        <dbReference type="EMBL" id="MBU3805834.1"/>
    </source>
</evidence>
<dbReference type="Proteomes" id="UP000713596">
    <property type="component" value="Unassembled WGS sequence"/>
</dbReference>
<dbReference type="GO" id="GO:0140098">
    <property type="term" value="F:catalytic activity, acting on RNA"/>
    <property type="evidence" value="ECO:0007669"/>
    <property type="project" value="UniProtKB-ARBA"/>
</dbReference>
<evidence type="ECO:0000256" key="1">
    <source>
        <dbReference type="ARBA" id="ARBA00000073"/>
    </source>
</evidence>
<dbReference type="PANTHER" id="PTHR21600">
    <property type="entry name" value="MITOCHONDRIAL RNA PSEUDOURIDINE SYNTHASE"/>
    <property type="match status" value="1"/>
</dbReference>
<feature type="active site" evidence="3">
    <location>
        <position position="133"/>
    </location>
</feature>
<dbReference type="InterPro" id="IPR006145">
    <property type="entry name" value="PsdUridine_synth_RsuA/RluA"/>
</dbReference>
<dbReference type="PANTHER" id="PTHR21600:SF35">
    <property type="entry name" value="PSEUDOURIDINE SYNTHASE"/>
    <property type="match status" value="1"/>
</dbReference>
<comment type="catalytic activity">
    <reaction evidence="1 4">
        <text>a uridine in RNA = a pseudouridine in RNA</text>
        <dbReference type="Rhea" id="RHEA:48348"/>
        <dbReference type="Rhea" id="RHEA-COMP:12068"/>
        <dbReference type="Rhea" id="RHEA-COMP:12069"/>
        <dbReference type="ChEBI" id="CHEBI:65314"/>
        <dbReference type="ChEBI" id="CHEBI:65315"/>
    </reaction>
</comment>
<dbReference type="Pfam" id="PF00849">
    <property type="entry name" value="PseudoU_synth_2"/>
    <property type="match status" value="1"/>
</dbReference>
<dbReference type="SUPFAM" id="SSF55120">
    <property type="entry name" value="Pseudouridine synthase"/>
    <property type="match status" value="1"/>
</dbReference>
<evidence type="ECO:0000256" key="4">
    <source>
        <dbReference type="RuleBase" id="RU362028"/>
    </source>
</evidence>
<dbReference type="Gene3D" id="3.30.2350.10">
    <property type="entry name" value="Pseudouridine synthase"/>
    <property type="match status" value="1"/>
</dbReference>
<comment type="similarity">
    <text evidence="2 4">Belongs to the pseudouridine synthase RluA family.</text>
</comment>
<dbReference type="InterPro" id="IPR006224">
    <property type="entry name" value="PsdUridine_synth_RluA-like_CS"/>
</dbReference>
<evidence type="ECO:0000259" key="5">
    <source>
        <dbReference type="Pfam" id="PF00849"/>
    </source>
</evidence>
<evidence type="ECO:0000313" key="7">
    <source>
        <dbReference type="Proteomes" id="UP000713596"/>
    </source>
</evidence>
<dbReference type="GO" id="GO:0000455">
    <property type="term" value="P:enzyme-directed rRNA pseudouridine synthesis"/>
    <property type="evidence" value="ECO:0007669"/>
    <property type="project" value="TreeGrafter"/>
</dbReference>
<protein>
    <recommendedName>
        <fullName evidence="4">Pseudouridine synthase</fullName>
        <ecNumber evidence="4">5.4.99.-</ecNumber>
    </recommendedName>
</protein>
<reference evidence="6" key="1">
    <citation type="journal article" date="2021" name="PeerJ">
        <title>Extensive microbial diversity within the chicken gut microbiome revealed by metagenomics and culture.</title>
        <authorList>
            <person name="Gilroy R."/>
            <person name="Ravi A."/>
            <person name="Getino M."/>
            <person name="Pursley I."/>
            <person name="Horton D.L."/>
            <person name="Alikhan N.F."/>
            <person name="Baker D."/>
            <person name="Gharbi K."/>
            <person name="Hall N."/>
            <person name="Watson M."/>
            <person name="Adriaenssens E.M."/>
            <person name="Foster-Nyarko E."/>
            <person name="Jarju S."/>
            <person name="Secka A."/>
            <person name="Antonio M."/>
            <person name="Oren A."/>
            <person name="Chaudhuri R.R."/>
            <person name="La Ragione R."/>
            <person name="Hildebrand F."/>
            <person name="Pallen M.J."/>
        </authorList>
    </citation>
    <scope>NUCLEOTIDE SEQUENCE</scope>
    <source>
        <strain evidence="6">B5_2728</strain>
    </source>
</reference>
<evidence type="ECO:0000256" key="2">
    <source>
        <dbReference type="ARBA" id="ARBA00010876"/>
    </source>
</evidence>
<dbReference type="GO" id="GO:0003723">
    <property type="term" value="F:RNA binding"/>
    <property type="evidence" value="ECO:0007669"/>
    <property type="project" value="InterPro"/>
</dbReference>
<proteinExistence type="inferred from homology"/>
<accession>A0A948T2F2</accession>
<dbReference type="EC" id="5.4.99.-" evidence="4"/>
<reference evidence="6" key="2">
    <citation type="submission" date="2021-04" db="EMBL/GenBank/DDBJ databases">
        <authorList>
            <person name="Gilroy R."/>
        </authorList>
    </citation>
    <scope>NUCLEOTIDE SEQUENCE</scope>
    <source>
        <strain evidence="6">B5_2728</strain>
    </source>
</reference>
<dbReference type="InterPro" id="IPR050188">
    <property type="entry name" value="RluA_PseudoU_synthase"/>
</dbReference>
<evidence type="ECO:0000256" key="3">
    <source>
        <dbReference type="PIRSR" id="PIRSR606225-1"/>
    </source>
</evidence>